<evidence type="ECO:0000256" key="1">
    <source>
        <dbReference type="SAM" id="Phobius"/>
    </source>
</evidence>
<dbReference type="EMBL" id="VEPZ02001149">
    <property type="protein sequence ID" value="KAE8691284.1"/>
    <property type="molecule type" value="Genomic_DNA"/>
</dbReference>
<dbReference type="InterPro" id="IPR044794">
    <property type="entry name" value="APRL5/7"/>
</dbReference>
<gene>
    <name evidence="2" type="ORF">F3Y22_tig00110890pilonHSYRG00598</name>
</gene>
<dbReference type="Proteomes" id="UP000436088">
    <property type="component" value="Unassembled WGS sequence"/>
</dbReference>
<name>A0A6A2ZH18_HIBSY</name>
<sequence length="118" mass="13651">MSWNELSLMEIVKPEPYLAFALMFLYLRVFFLLPEVLSHLKALWVSYTLQFNLEIFCETSQLLMRSLHMVDVRRIWTKLRLCKTLNFQQGAKSARVWTSLLASVSLGESSSARLSSSS</sequence>
<evidence type="ECO:0000313" key="3">
    <source>
        <dbReference type="Proteomes" id="UP000436088"/>
    </source>
</evidence>
<protein>
    <submittedName>
        <fullName evidence="2">5'-adenylylsulfate reductase-like 7</fullName>
    </submittedName>
</protein>
<accession>A0A6A2ZH18</accession>
<reference evidence="2" key="1">
    <citation type="submission" date="2019-09" db="EMBL/GenBank/DDBJ databases">
        <title>Draft genome information of white flower Hibiscus syriacus.</title>
        <authorList>
            <person name="Kim Y.-M."/>
        </authorList>
    </citation>
    <scope>NUCLEOTIDE SEQUENCE [LARGE SCALE GENOMIC DNA]</scope>
    <source>
        <strain evidence="2">YM2019G1</strain>
    </source>
</reference>
<keyword evidence="3" id="KW-1185">Reference proteome</keyword>
<comment type="caution">
    <text evidence="2">The sequence shown here is derived from an EMBL/GenBank/DDBJ whole genome shotgun (WGS) entry which is preliminary data.</text>
</comment>
<feature type="transmembrane region" description="Helical" evidence="1">
    <location>
        <begin position="16"/>
        <end position="33"/>
    </location>
</feature>
<dbReference type="PANTHER" id="PTHR47126:SF3">
    <property type="entry name" value="5'-ADENYLYLSULFATE REDUCTASE-LIKE 5"/>
    <property type="match status" value="1"/>
</dbReference>
<proteinExistence type="predicted"/>
<dbReference type="PANTHER" id="PTHR47126">
    <property type="entry name" value="5'-ADENYLYLSULFATE REDUCTASE-LIKE 7"/>
    <property type="match status" value="1"/>
</dbReference>
<evidence type="ECO:0000313" key="2">
    <source>
        <dbReference type="EMBL" id="KAE8691284.1"/>
    </source>
</evidence>
<keyword evidence="1" id="KW-0472">Membrane</keyword>
<keyword evidence="1" id="KW-1133">Transmembrane helix</keyword>
<keyword evidence="1" id="KW-0812">Transmembrane</keyword>
<organism evidence="2 3">
    <name type="scientific">Hibiscus syriacus</name>
    <name type="common">Rose of Sharon</name>
    <dbReference type="NCBI Taxonomy" id="106335"/>
    <lineage>
        <taxon>Eukaryota</taxon>
        <taxon>Viridiplantae</taxon>
        <taxon>Streptophyta</taxon>
        <taxon>Embryophyta</taxon>
        <taxon>Tracheophyta</taxon>
        <taxon>Spermatophyta</taxon>
        <taxon>Magnoliopsida</taxon>
        <taxon>eudicotyledons</taxon>
        <taxon>Gunneridae</taxon>
        <taxon>Pentapetalae</taxon>
        <taxon>rosids</taxon>
        <taxon>malvids</taxon>
        <taxon>Malvales</taxon>
        <taxon>Malvaceae</taxon>
        <taxon>Malvoideae</taxon>
        <taxon>Hibiscus</taxon>
    </lineage>
</organism>
<dbReference type="AlphaFoldDB" id="A0A6A2ZH18"/>